<dbReference type="EMBL" id="MDKE01000022">
    <property type="protein sequence ID" value="OIN09072.1"/>
    <property type="molecule type" value="Genomic_DNA"/>
</dbReference>
<evidence type="ECO:0000259" key="1">
    <source>
        <dbReference type="Pfam" id="PF12571"/>
    </source>
</evidence>
<organism evidence="2 3">
    <name type="scientific">Oceanisphaera psychrotolerans</name>
    <dbReference type="NCBI Taxonomy" id="1414654"/>
    <lineage>
        <taxon>Bacteria</taxon>
        <taxon>Pseudomonadati</taxon>
        <taxon>Pseudomonadota</taxon>
        <taxon>Gammaproteobacteria</taxon>
        <taxon>Aeromonadales</taxon>
        <taxon>Aeromonadaceae</taxon>
        <taxon>Oceanisphaera</taxon>
    </lineage>
</organism>
<comment type="caution">
    <text evidence="2">The sequence shown here is derived from an EMBL/GenBank/DDBJ whole genome shotgun (WGS) entry which is preliminary data.</text>
</comment>
<reference evidence="2 3" key="1">
    <citation type="submission" date="2016-07" db="EMBL/GenBank/DDBJ databases">
        <title>Draft Genome Sequence of Oceanisphaera psychrotolerans, isolated from coastal sediment samples.</title>
        <authorList>
            <person name="Zhuo S."/>
            <person name="Ruan Z."/>
        </authorList>
    </citation>
    <scope>NUCLEOTIDE SEQUENCE [LARGE SCALE GENOMIC DNA]</scope>
    <source>
        <strain evidence="2 3">LAM-WHM-ZC</strain>
    </source>
</reference>
<gene>
    <name evidence="2" type="ORF">BFR47_02005</name>
</gene>
<protein>
    <recommendedName>
        <fullName evidence="1">Phage tail fibre protein N-terminal domain-containing protein</fullName>
    </recommendedName>
</protein>
<accession>A0A1J4QEV2</accession>
<dbReference type="Proteomes" id="UP000243073">
    <property type="component" value="Unassembled WGS sequence"/>
</dbReference>
<keyword evidence="3" id="KW-1185">Reference proteome</keyword>
<evidence type="ECO:0000313" key="3">
    <source>
        <dbReference type="Proteomes" id="UP000243073"/>
    </source>
</evidence>
<dbReference type="RefSeq" id="WP_071472740.1">
    <property type="nucleotide sequence ID" value="NZ_MDKE01000022.1"/>
</dbReference>
<evidence type="ECO:0000313" key="2">
    <source>
        <dbReference type="EMBL" id="OIN09072.1"/>
    </source>
</evidence>
<dbReference type="AlphaFoldDB" id="A0A1J4QEV2"/>
<dbReference type="STRING" id="1414654.BFR47_02005"/>
<feature type="domain" description="Phage tail fibre protein N-terminal" evidence="1">
    <location>
        <begin position="3"/>
        <end position="132"/>
    </location>
</feature>
<sequence length="188" mass="20303">MSQTAITLAFEQHLADLQMGAQPVIPDEFVLAHVPGLDLTAPINRAAGLPPPAQIVHRQPVDQRGKVNANGVAYSIIMDTRIGDFTFNAMYLVHKASGLVAMVVHKAAEDKLKNQGNSQPGNSLVKSMLMEYLAPPMPPTPRWMPAPGNSTFPPVCSGWMKTFANRPTITTGPPPFWLMALPCVPARA</sequence>
<proteinExistence type="predicted"/>
<name>A0A1J4QEV2_9GAMM</name>
<dbReference type="InterPro" id="IPR022225">
    <property type="entry name" value="Phage_tail_fibre_N"/>
</dbReference>
<dbReference type="Pfam" id="PF12571">
    <property type="entry name" value="Phage_tail_fib"/>
    <property type="match status" value="1"/>
</dbReference>
<dbReference type="OrthoDB" id="9810174at2"/>